<evidence type="ECO:0000256" key="1">
    <source>
        <dbReference type="ARBA" id="ARBA00006484"/>
    </source>
</evidence>
<dbReference type="PANTHER" id="PTHR44196:SF1">
    <property type="entry name" value="DEHYDROGENASE_REDUCTASE SDR FAMILY MEMBER 7B"/>
    <property type="match status" value="1"/>
</dbReference>
<dbReference type="Pfam" id="PF00106">
    <property type="entry name" value="adh_short"/>
    <property type="match status" value="1"/>
</dbReference>
<name>A0A7S8IDY6_9CHLR</name>
<dbReference type="PANTHER" id="PTHR44196">
    <property type="entry name" value="DEHYDROGENASE/REDUCTASE SDR FAMILY MEMBER 7B"/>
    <property type="match status" value="1"/>
</dbReference>
<dbReference type="PRINTS" id="PR00081">
    <property type="entry name" value="GDHRDH"/>
</dbReference>
<dbReference type="EMBL" id="CP062983">
    <property type="protein sequence ID" value="QPC81854.1"/>
    <property type="molecule type" value="Genomic_DNA"/>
</dbReference>
<dbReference type="SMART" id="SM00822">
    <property type="entry name" value="PKS_KR"/>
    <property type="match status" value="1"/>
</dbReference>
<dbReference type="InterPro" id="IPR036291">
    <property type="entry name" value="NAD(P)-bd_dom_sf"/>
</dbReference>
<keyword evidence="6" id="KW-1185">Reference proteome</keyword>
<proteinExistence type="inferred from homology"/>
<comment type="similarity">
    <text evidence="1 3">Belongs to the short-chain dehydrogenases/reductases (SDR) family.</text>
</comment>
<evidence type="ECO:0000256" key="3">
    <source>
        <dbReference type="RuleBase" id="RU000363"/>
    </source>
</evidence>
<evidence type="ECO:0000259" key="4">
    <source>
        <dbReference type="SMART" id="SM00822"/>
    </source>
</evidence>
<dbReference type="Proteomes" id="UP000594468">
    <property type="component" value="Chromosome"/>
</dbReference>
<sequence>MTKVVFITGASSGIGAAAALAFAKANCHVAGVARRLERLQSLQAQIDALPAPHGDFLPLAGDVTQAEEIQQAVAAALERFGKLDVIVVNAGLGHRGAVADAEWDDIETLLRTNIDGALHTIRAGVPALRANGSGHILTVSSVTFNMVSPYAATYGASKAFLSSLAASLRIELAADHILVTDFLVGRTETEFNEKRLGAGKRSSGGIPTMKPEQVADAMVRVVLKQPNKQRVILRFFDRLLVLGNTLIPGIIGQLAKRQYK</sequence>
<evidence type="ECO:0000313" key="5">
    <source>
        <dbReference type="EMBL" id="QPC81854.1"/>
    </source>
</evidence>
<accession>A0A7S8IDY6</accession>
<dbReference type="KEGG" id="pmet:G4Y79_19510"/>
<reference evidence="5 6" key="1">
    <citation type="submission" date="2020-02" db="EMBL/GenBank/DDBJ databases">
        <authorList>
            <person name="Zheng R.K."/>
            <person name="Sun C.M."/>
        </authorList>
    </citation>
    <scope>NUCLEOTIDE SEQUENCE [LARGE SCALE GENOMIC DNA]</scope>
    <source>
        <strain evidence="6">rifampicinis</strain>
    </source>
</reference>
<dbReference type="InterPro" id="IPR002347">
    <property type="entry name" value="SDR_fam"/>
</dbReference>
<dbReference type="SUPFAM" id="SSF51735">
    <property type="entry name" value="NAD(P)-binding Rossmann-fold domains"/>
    <property type="match status" value="1"/>
</dbReference>
<dbReference type="InterPro" id="IPR020904">
    <property type="entry name" value="Sc_DH/Rdtase_CS"/>
</dbReference>
<evidence type="ECO:0000256" key="2">
    <source>
        <dbReference type="ARBA" id="ARBA00023002"/>
    </source>
</evidence>
<dbReference type="PROSITE" id="PS00061">
    <property type="entry name" value="ADH_SHORT"/>
    <property type="match status" value="1"/>
</dbReference>
<protein>
    <submittedName>
        <fullName evidence="5">SDR family NAD(P)-dependent oxidoreductase</fullName>
    </submittedName>
</protein>
<dbReference type="AlphaFoldDB" id="A0A7S8IDY6"/>
<dbReference type="GO" id="GO:0016020">
    <property type="term" value="C:membrane"/>
    <property type="evidence" value="ECO:0007669"/>
    <property type="project" value="TreeGrafter"/>
</dbReference>
<dbReference type="PRINTS" id="PR00080">
    <property type="entry name" value="SDRFAMILY"/>
</dbReference>
<gene>
    <name evidence="5" type="ORF">G4Y79_19510</name>
</gene>
<dbReference type="CDD" id="cd05233">
    <property type="entry name" value="SDR_c"/>
    <property type="match status" value="1"/>
</dbReference>
<organism evidence="5 6">
    <name type="scientific">Phototrophicus methaneseepsis</name>
    <dbReference type="NCBI Taxonomy" id="2710758"/>
    <lineage>
        <taxon>Bacteria</taxon>
        <taxon>Bacillati</taxon>
        <taxon>Chloroflexota</taxon>
        <taxon>Candidatus Thermofontia</taxon>
        <taxon>Phototrophicales</taxon>
        <taxon>Phototrophicaceae</taxon>
        <taxon>Phototrophicus</taxon>
    </lineage>
</organism>
<keyword evidence="2" id="KW-0560">Oxidoreductase</keyword>
<evidence type="ECO:0000313" key="6">
    <source>
        <dbReference type="Proteomes" id="UP000594468"/>
    </source>
</evidence>
<dbReference type="Gene3D" id="3.40.50.720">
    <property type="entry name" value="NAD(P)-binding Rossmann-like Domain"/>
    <property type="match status" value="1"/>
</dbReference>
<dbReference type="GO" id="GO:0016491">
    <property type="term" value="F:oxidoreductase activity"/>
    <property type="evidence" value="ECO:0007669"/>
    <property type="project" value="UniProtKB-KW"/>
</dbReference>
<feature type="domain" description="Ketoreductase" evidence="4">
    <location>
        <begin position="3"/>
        <end position="180"/>
    </location>
</feature>
<dbReference type="InterPro" id="IPR057326">
    <property type="entry name" value="KR_dom"/>
</dbReference>
<dbReference type="RefSeq" id="WP_195169925.1">
    <property type="nucleotide sequence ID" value="NZ_CP062983.1"/>
</dbReference>